<accession>A0A0F9T0M8</accession>
<dbReference type="GO" id="GO:0022857">
    <property type="term" value="F:transmembrane transporter activity"/>
    <property type="evidence" value="ECO:0007669"/>
    <property type="project" value="InterPro"/>
</dbReference>
<reference evidence="8" key="1">
    <citation type="journal article" date="2015" name="Nature">
        <title>Complex archaea that bridge the gap between prokaryotes and eukaryotes.</title>
        <authorList>
            <person name="Spang A."/>
            <person name="Saw J.H."/>
            <person name="Jorgensen S.L."/>
            <person name="Zaremba-Niedzwiedzka K."/>
            <person name="Martijn J."/>
            <person name="Lind A.E."/>
            <person name="van Eijk R."/>
            <person name="Schleper C."/>
            <person name="Guy L."/>
            <person name="Ettema T.J."/>
        </authorList>
    </citation>
    <scope>NUCLEOTIDE SEQUENCE</scope>
</reference>
<feature type="transmembrane region" description="Helical" evidence="6">
    <location>
        <begin position="408"/>
        <end position="429"/>
    </location>
</feature>
<dbReference type="InterPro" id="IPR036259">
    <property type="entry name" value="MFS_trans_sf"/>
</dbReference>
<feature type="transmembrane region" description="Helical" evidence="6">
    <location>
        <begin position="374"/>
        <end position="396"/>
    </location>
</feature>
<dbReference type="InterPro" id="IPR011701">
    <property type="entry name" value="MFS"/>
</dbReference>
<dbReference type="InterPro" id="IPR020846">
    <property type="entry name" value="MFS_dom"/>
</dbReference>
<proteinExistence type="predicted"/>
<dbReference type="SUPFAM" id="SSF103473">
    <property type="entry name" value="MFS general substrate transporter"/>
    <property type="match status" value="2"/>
</dbReference>
<feature type="transmembrane region" description="Helical" evidence="6">
    <location>
        <begin position="223"/>
        <end position="240"/>
    </location>
</feature>
<evidence type="ECO:0000256" key="1">
    <source>
        <dbReference type="ARBA" id="ARBA00004651"/>
    </source>
</evidence>
<evidence type="ECO:0000256" key="5">
    <source>
        <dbReference type="ARBA" id="ARBA00023136"/>
    </source>
</evidence>
<protein>
    <recommendedName>
        <fullName evidence="7">Major facilitator superfamily (MFS) profile domain-containing protein</fullName>
    </recommendedName>
</protein>
<dbReference type="AlphaFoldDB" id="A0A0F9T0M8"/>
<evidence type="ECO:0000256" key="4">
    <source>
        <dbReference type="ARBA" id="ARBA00022989"/>
    </source>
</evidence>
<feature type="transmembrane region" description="Helical" evidence="6">
    <location>
        <begin position="315"/>
        <end position="337"/>
    </location>
</feature>
<organism evidence="8">
    <name type="scientific">marine sediment metagenome</name>
    <dbReference type="NCBI Taxonomy" id="412755"/>
    <lineage>
        <taxon>unclassified sequences</taxon>
        <taxon>metagenomes</taxon>
        <taxon>ecological metagenomes</taxon>
    </lineage>
</organism>
<dbReference type="EMBL" id="LAZR01001563">
    <property type="protein sequence ID" value="KKN42691.1"/>
    <property type="molecule type" value="Genomic_DNA"/>
</dbReference>
<evidence type="ECO:0000256" key="3">
    <source>
        <dbReference type="ARBA" id="ARBA00022692"/>
    </source>
</evidence>
<feature type="domain" description="Major facilitator superfamily (MFS) profile" evidence="7">
    <location>
        <begin position="52"/>
        <end position="459"/>
    </location>
</feature>
<evidence type="ECO:0000259" key="7">
    <source>
        <dbReference type="PROSITE" id="PS50850"/>
    </source>
</evidence>
<evidence type="ECO:0000256" key="6">
    <source>
        <dbReference type="SAM" id="Phobius"/>
    </source>
</evidence>
<dbReference type="PANTHER" id="PTHR43124">
    <property type="entry name" value="PURINE EFFLUX PUMP PBUE"/>
    <property type="match status" value="1"/>
</dbReference>
<feature type="transmembrane region" description="Helical" evidence="6">
    <location>
        <begin position="284"/>
        <end position="309"/>
    </location>
</feature>
<evidence type="ECO:0000313" key="8">
    <source>
        <dbReference type="EMBL" id="KKN42691.1"/>
    </source>
</evidence>
<name>A0A0F9T0M8_9ZZZZ</name>
<gene>
    <name evidence="8" type="ORF">LCGC14_0710640</name>
</gene>
<sequence>MTRLQLSKILWNTFTEIIKSLDYSLSVTLAIYEKMKEQNILFDSEIKDFSGNRFSIIVSILFSSVAGYAYFAFLPLFLNSQGFSAGEIIFIMTWMGVGMAIFSWFFGRMSDKKGRRKIFFILALCFQIIVLSLFNLNNNLIYYCFLNFLRGLLLGMSIPTSNALFTDIVEKIKQKDEINVSNENLEISGTQLSLLSTTKSTGWAIGVLLSSSVISILGIDSLIFFLIITTTISLFFALPLQDVKNGELAIMEINTESFKGETDPAHELERRHNKGIRSRAKVKFILFISVFFRQFGLIAFLQIISILLIDAGISVELAGIVIAINPISQIVAMVINGRLIDKPKISERWMLMVGFVLSSLTLLCYAGGSVTGDIIFFIIGQICLGFAWGCIYTGALKYIVNRAPMDRAFYMGIWIGNLQVAKIFSYQIFALLWIIYSPVLVLPFAALIPLLGVLLIFWL</sequence>
<evidence type="ECO:0000256" key="2">
    <source>
        <dbReference type="ARBA" id="ARBA00022475"/>
    </source>
</evidence>
<feature type="transmembrane region" description="Helical" evidence="6">
    <location>
        <begin position="118"/>
        <end position="134"/>
    </location>
</feature>
<comment type="subcellular location">
    <subcellularLocation>
        <location evidence="1">Cell membrane</location>
        <topology evidence="1">Multi-pass membrane protein</topology>
    </subcellularLocation>
</comment>
<keyword evidence="3 6" id="KW-0812">Transmembrane</keyword>
<dbReference type="GO" id="GO:0005886">
    <property type="term" value="C:plasma membrane"/>
    <property type="evidence" value="ECO:0007669"/>
    <property type="project" value="UniProtKB-SubCell"/>
</dbReference>
<dbReference type="Pfam" id="PF07690">
    <property type="entry name" value="MFS_1"/>
    <property type="match status" value="2"/>
</dbReference>
<dbReference type="Gene3D" id="1.20.1250.20">
    <property type="entry name" value="MFS general substrate transporter like domains"/>
    <property type="match status" value="2"/>
</dbReference>
<feature type="transmembrane region" description="Helical" evidence="6">
    <location>
        <begin position="435"/>
        <end position="458"/>
    </location>
</feature>
<dbReference type="PROSITE" id="PS50850">
    <property type="entry name" value="MFS"/>
    <property type="match status" value="1"/>
</dbReference>
<comment type="caution">
    <text evidence="8">The sequence shown here is derived from an EMBL/GenBank/DDBJ whole genome shotgun (WGS) entry which is preliminary data.</text>
</comment>
<feature type="transmembrane region" description="Helical" evidence="6">
    <location>
        <begin position="349"/>
        <end position="368"/>
    </location>
</feature>
<dbReference type="InterPro" id="IPR050189">
    <property type="entry name" value="MFS_Efflux_Transporters"/>
</dbReference>
<keyword evidence="2" id="KW-1003">Cell membrane</keyword>
<keyword evidence="5 6" id="KW-0472">Membrane</keyword>
<feature type="transmembrane region" description="Helical" evidence="6">
    <location>
        <begin position="88"/>
        <end position="106"/>
    </location>
</feature>
<dbReference type="PANTHER" id="PTHR43124:SF3">
    <property type="entry name" value="CHLORAMPHENICOL EFFLUX PUMP RV0191"/>
    <property type="match status" value="1"/>
</dbReference>
<feature type="transmembrane region" description="Helical" evidence="6">
    <location>
        <begin position="54"/>
        <end position="76"/>
    </location>
</feature>
<keyword evidence="4 6" id="KW-1133">Transmembrane helix</keyword>